<feature type="region of interest" description="Disordered" evidence="1">
    <location>
        <begin position="1"/>
        <end position="29"/>
    </location>
</feature>
<protein>
    <submittedName>
        <fullName evidence="2">Uncharacterized protein</fullName>
    </submittedName>
</protein>
<accession>A0A2T4C0P2</accession>
<evidence type="ECO:0000313" key="2">
    <source>
        <dbReference type="EMBL" id="PTB75054.1"/>
    </source>
</evidence>
<dbReference type="AlphaFoldDB" id="A0A2T4C0P2"/>
<dbReference type="EMBL" id="KZ679134">
    <property type="protein sequence ID" value="PTB75054.1"/>
    <property type="molecule type" value="Genomic_DNA"/>
</dbReference>
<evidence type="ECO:0000313" key="3">
    <source>
        <dbReference type="Proteomes" id="UP000240760"/>
    </source>
</evidence>
<organism evidence="2 3">
    <name type="scientific">Trichoderma longibrachiatum ATCC 18648</name>
    <dbReference type="NCBI Taxonomy" id="983965"/>
    <lineage>
        <taxon>Eukaryota</taxon>
        <taxon>Fungi</taxon>
        <taxon>Dikarya</taxon>
        <taxon>Ascomycota</taxon>
        <taxon>Pezizomycotina</taxon>
        <taxon>Sordariomycetes</taxon>
        <taxon>Hypocreomycetidae</taxon>
        <taxon>Hypocreales</taxon>
        <taxon>Hypocreaceae</taxon>
        <taxon>Trichoderma</taxon>
    </lineage>
</organism>
<keyword evidence="3" id="KW-1185">Reference proteome</keyword>
<reference evidence="2 3" key="1">
    <citation type="submission" date="2016-07" db="EMBL/GenBank/DDBJ databases">
        <title>Multiple horizontal gene transfer events from other fungi enriched the ability of initially mycotrophic Trichoderma (Ascomycota) to feed on dead plant biomass.</title>
        <authorList>
            <consortium name="DOE Joint Genome Institute"/>
            <person name="Aerts A."/>
            <person name="Atanasova L."/>
            <person name="Chenthamara K."/>
            <person name="Zhang J."/>
            <person name="Grujic M."/>
            <person name="Henrissat B."/>
            <person name="Kuo A."/>
            <person name="Salamov A."/>
            <person name="Lipzen A."/>
            <person name="Labutti K."/>
            <person name="Barry K."/>
            <person name="Miao Y."/>
            <person name="Rahimi M.J."/>
            <person name="Shen Q."/>
            <person name="Grigoriev I.V."/>
            <person name="Kubicek C.P."/>
            <person name="Druzhinina I.S."/>
        </authorList>
    </citation>
    <scope>NUCLEOTIDE SEQUENCE [LARGE SCALE GENOMIC DNA]</scope>
    <source>
        <strain evidence="2 3">ATCC 18648</strain>
    </source>
</reference>
<evidence type="ECO:0000256" key="1">
    <source>
        <dbReference type="SAM" id="MobiDB-lite"/>
    </source>
</evidence>
<dbReference type="Proteomes" id="UP000240760">
    <property type="component" value="Unassembled WGS sequence"/>
</dbReference>
<proteinExistence type="predicted"/>
<gene>
    <name evidence="2" type="ORF">M440DRAFT_1267707</name>
</gene>
<sequence>MTAEQTAVKRLAGGERGPNQHEQHAPNGITWAECPRVAAIALTSRSRAGGWEISRLTQDIGRLMRAHYGTRPRAAQDYRQGGRQSADSKVRATHKRIKGGVKERKGQERPGQARPNGQTFSWAFWEDERMALAQETLVMWLLVSPIHVRGAPEPRYADRRARVRKPRARGEGPQAC</sequence>
<feature type="region of interest" description="Disordered" evidence="1">
    <location>
        <begin position="72"/>
        <end position="117"/>
    </location>
</feature>
<dbReference type="OrthoDB" id="10657089at2759"/>
<feature type="region of interest" description="Disordered" evidence="1">
    <location>
        <begin position="157"/>
        <end position="176"/>
    </location>
</feature>
<name>A0A2T4C0P2_TRILO</name>